<dbReference type="Gene3D" id="3.10.450.50">
    <property type="match status" value="1"/>
</dbReference>
<evidence type="ECO:0000313" key="2">
    <source>
        <dbReference type="Proteomes" id="UP000322791"/>
    </source>
</evidence>
<accession>A0A5D6UZG6</accession>
<sequence>MLGIISFLLRGWHNFGLSASIPLIDMKTSFFRTLLLVGLLLAAVVGAQAQGDAFGSVRGAIRSGSSRGVAQSFGSTVELGFDGDKQSYSATQAEFVLKDFFAKNAPTSFEFIHQGSSEGGIQYAIGKYVGKNGTYRVFIKVKPAQGKQLIDTIDFTKE</sequence>
<reference evidence="1 2" key="1">
    <citation type="submission" date="2019-08" db="EMBL/GenBank/DDBJ databases">
        <authorList>
            <person name="Seo M.-J."/>
        </authorList>
    </citation>
    <scope>NUCLEOTIDE SEQUENCE [LARGE SCALE GENOMIC DNA]</scope>
    <source>
        <strain evidence="1 2">KIGAM108</strain>
    </source>
</reference>
<comment type="caution">
    <text evidence="1">The sequence shown here is derived from an EMBL/GenBank/DDBJ whole genome shotgun (WGS) entry which is preliminary data.</text>
</comment>
<keyword evidence="2" id="KW-1185">Reference proteome</keyword>
<protein>
    <submittedName>
        <fullName evidence="1">DUF4783 domain-containing protein</fullName>
    </submittedName>
</protein>
<dbReference type="Pfam" id="PF16022">
    <property type="entry name" value="DUF4783"/>
    <property type="match status" value="1"/>
</dbReference>
<organism evidence="1 2">
    <name type="scientific">Hymenobacter lutimineralis</name>
    <dbReference type="NCBI Taxonomy" id="2606448"/>
    <lineage>
        <taxon>Bacteria</taxon>
        <taxon>Pseudomonadati</taxon>
        <taxon>Bacteroidota</taxon>
        <taxon>Cytophagia</taxon>
        <taxon>Cytophagales</taxon>
        <taxon>Hymenobacteraceae</taxon>
        <taxon>Hymenobacter</taxon>
    </lineage>
</organism>
<proteinExistence type="predicted"/>
<dbReference type="AlphaFoldDB" id="A0A5D6UZG6"/>
<evidence type="ECO:0000313" key="1">
    <source>
        <dbReference type="EMBL" id="TYZ09211.1"/>
    </source>
</evidence>
<dbReference type="EMBL" id="VTHL01000010">
    <property type="protein sequence ID" value="TYZ09211.1"/>
    <property type="molecule type" value="Genomic_DNA"/>
</dbReference>
<dbReference type="InterPro" id="IPR031977">
    <property type="entry name" value="DUF4783"/>
</dbReference>
<dbReference type="Proteomes" id="UP000322791">
    <property type="component" value="Unassembled WGS sequence"/>
</dbReference>
<name>A0A5D6UZG6_9BACT</name>
<gene>
    <name evidence="1" type="ORF">FY528_10710</name>
</gene>